<dbReference type="AlphaFoldDB" id="A0A835QCC8"/>
<comment type="caution">
    <text evidence="2">The sequence shown here is derived from an EMBL/GenBank/DDBJ whole genome shotgun (WGS) entry which is preliminary data.</text>
</comment>
<reference evidence="2 3" key="1">
    <citation type="journal article" date="2020" name="Nat. Food">
        <title>A phased Vanilla planifolia genome enables genetic improvement of flavour and production.</title>
        <authorList>
            <person name="Hasing T."/>
            <person name="Tang H."/>
            <person name="Brym M."/>
            <person name="Khazi F."/>
            <person name="Huang T."/>
            <person name="Chambers A.H."/>
        </authorList>
    </citation>
    <scope>NUCLEOTIDE SEQUENCE [LARGE SCALE GENOMIC DNA]</scope>
    <source>
        <tissue evidence="2">Leaf</tissue>
    </source>
</reference>
<organism evidence="2 3">
    <name type="scientific">Vanilla planifolia</name>
    <name type="common">Vanilla</name>
    <dbReference type="NCBI Taxonomy" id="51239"/>
    <lineage>
        <taxon>Eukaryota</taxon>
        <taxon>Viridiplantae</taxon>
        <taxon>Streptophyta</taxon>
        <taxon>Embryophyta</taxon>
        <taxon>Tracheophyta</taxon>
        <taxon>Spermatophyta</taxon>
        <taxon>Magnoliopsida</taxon>
        <taxon>Liliopsida</taxon>
        <taxon>Asparagales</taxon>
        <taxon>Orchidaceae</taxon>
        <taxon>Vanilloideae</taxon>
        <taxon>Vanilleae</taxon>
        <taxon>Vanilla</taxon>
    </lineage>
</organism>
<name>A0A835QCC8_VANPL</name>
<accession>A0A835QCC8</accession>
<protein>
    <submittedName>
        <fullName evidence="2">Uncharacterized protein</fullName>
    </submittedName>
</protein>
<evidence type="ECO:0000313" key="2">
    <source>
        <dbReference type="EMBL" id="KAG0469804.1"/>
    </source>
</evidence>
<evidence type="ECO:0000313" key="3">
    <source>
        <dbReference type="Proteomes" id="UP000636800"/>
    </source>
</evidence>
<sequence>MASREHPSAKAKRNPPQSADHGLADGSSTFAGGRPSLPPSKVQSYNSPMYHPQPPAKRLGAGEPVAATASTGSSLSLSVKSFCSPSPAALST</sequence>
<feature type="compositionally biased region" description="Low complexity" evidence="1">
    <location>
        <begin position="70"/>
        <end position="86"/>
    </location>
</feature>
<evidence type="ECO:0000256" key="1">
    <source>
        <dbReference type="SAM" id="MobiDB-lite"/>
    </source>
</evidence>
<feature type="region of interest" description="Disordered" evidence="1">
    <location>
        <begin position="1"/>
        <end position="92"/>
    </location>
</feature>
<dbReference type="EMBL" id="JADCNL010000008">
    <property type="protein sequence ID" value="KAG0469804.1"/>
    <property type="molecule type" value="Genomic_DNA"/>
</dbReference>
<keyword evidence="3" id="KW-1185">Reference proteome</keyword>
<proteinExistence type="predicted"/>
<dbReference type="Proteomes" id="UP000636800">
    <property type="component" value="Unassembled WGS sequence"/>
</dbReference>
<gene>
    <name evidence="2" type="ORF">HPP92_016504</name>
</gene>